<dbReference type="AlphaFoldDB" id="A0A9P6SPX0"/>
<name>A0A9P6SPX0_9HELO</name>
<comment type="caution">
    <text evidence="2">The sequence shown here is derived from an EMBL/GenBank/DDBJ whole genome shotgun (WGS) entry which is preliminary data.</text>
</comment>
<dbReference type="EMBL" id="VNKQ01000020">
    <property type="protein sequence ID" value="KAG0645015.1"/>
    <property type="molecule type" value="Genomic_DNA"/>
</dbReference>
<proteinExistence type="predicted"/>
<organism evidence="2 3">
    <name type="scientific">Hyphodiscus hymeniophilus</name>
    <dbReference type="NCBI Taxonomy" id="353542"/>
    <lineage>
        <taxon>Eukaryota</taxon>
        <taxon>Fungi</taxon>
        <taxon>Dikarya</taxon>
        <taxon>Ascomycota</taxon>
        <taxon>Pezizomycotina</taxon>
        <taxon>Leotiomycetes</taxon>
        <taxon>Helotiales</taxon>
        <taxon>Hyphodiscaceae</taxon>
        <taxon>Hyphodiscus</taxon>
    </lineage>
</organism>
<feature type="region of interest" description="Disordered" evidence="1">
    <location>
        <begin position="1"/>
        <end position="27"/>
    </location>
</feature>
<keyword evidence="3" id="KW-1185">Reference proteome</keyword>
<dbReference type="OrthoDB" id="3432205at2759"/>
<sequence length="319" mass="35345">MDLSSHRKTRFPAPDQTAGLQAPNKTVSTHRQTKFPGGTELQRNFILNKNASPVKETLDTEVKAALLSSRLPLRVNRPDAIPAKPLPTTTIKITPGAQAPTVRTESPWKTFTSLRILERGGQVIAACTQKHPVKMVAIKKLSSVSVTELAKFQHKNLLSIMELYRSGGEFFVITDYTTATLKQIIAIPLPLEELHVFDGMQHLSRFGLAHKKLDSSRVLFTSDGCAKIKSAAARSIGVIAMEMMQNGIPPESNAKFTLKHPERWSAEASNFLEVVSWGTLTDIAKNKFLKDVSQTVMIPFVEYARWDTIESLSIPNKEA</sequence>
<protein>
    <recommendedName>
        <fullName evidence="4">Protein kinase domain-containing protein</fullName>
    </recommendedName>
</protein>
<dbReference type="InterPro" id="IPR011009">
    <property type="entry name" value="Kinase-like_dom_sf"/>
</dbReference>
<dbReference type="Gene3D" id="1.10.510.10">
    <property type="entry name" value="Transferase(Phosphotransferase) domain 1"/>
    <property type="match status" value="1"/>
</dbReference>
<evidence type="ECO:0000313" key="3">
    <source>
        <dbReference type="Proteomes" id="UP000785200"/>
    </source>
</evidence>
<evidence type="ECO:0000313" key="2">
    <source>
        <dbReference type="EMBL" id="KAG0645015.1"/>
    </source>
</evidence>
<gene>
    <name evidence="2" type="ORF">D0Z07_9210</name>
</gene>
<evidence type="ECO:0000256" key="1">
    <source>
        <dbReference type="SAM" id="MobiDB-lite"/>
    </source>
</evidence>
<feature type="compositionally biased region" description="Basic residues" evidence="1">
    <location>
        <begin position="1"/>
        <end position="10"/>
    </location>
</feature>
<dbReference type="SUPFAM" id="SSF56112">
    <property type="entry name" value="Protein kinase-like (PK-like)"/>
    <property type="match status" value="1"/>
</dbReference>
<reference evidence="2" key="1">
    <citation type="submission" date="2019-07" db="EMBL/GenBank/DDBJ databases">
        <title>Hyphodiscus hymeniophilus genome sequencing and assembly.</title>
        <authorList>
            <person name="Kramer G."/>
            <person name="Nodwell J."/>
        </authorList>
    </citation>
    <scope>NUCLEOTIDE SEQUENCE</scope>
    <source>
        <strain evidence="2">ATCC 34498</strain>
    </source>
</reference>
<dbReference type="Proteomes" id="UP000785200">
    <property type="component" value="Unassembled WGS sequence"/>
</dbReference>
<evidence type="ECO:0008006" key="4">
    <source>
        <dbReference type="Google" id="ProtNLM"/>
    </source>
</evidence>
<accession>A0A9P6SPX0</accession>